<dbReference type="GO" id="GO:0008270">
    <property type="term" value="F:zinc ion binding"/>
    <property type="evidence" value="ECO:0007669"/>
    <property type="project" value="UniProtKB-KW"/>
</dbReference>
<dbReference type="RefSeq" id="WP_173086497.1">
    <property type="nucleotide sequence ID" value="NZ_BLTE01000017.1"/>
</dbReference>
<reference evidence="5 6" key="1">
    <citation type="submission" date="2020-04" db="EMBL/GenBank/DDBJ databases">
        <authorList>
            <consortium name="Desulfovibrio sp. FSS-1 genome sequencing consortium"/>
            <person name="Shimoshige H."/>
            <person name="Kobayashi H."/>
            <person name="Maekawa T."/>
        </authorList>
    </citation>
    <scope>NUCLEOTIDE SEQUENCE [LARGE SCALE GENOMIC DNA]</scope>
    <source>
        <strain evidence="5 6">SIID29052-01</strain>
    </source>
</reference>
<feature type="domain" description="Zinc finger CHC2-type" evidence="4">
    <location>
        <begin position="18"/>
        <end position="80"/>
    </location>
</feature>
<evidence type="ECO:0000313" key="6">
    <source>
        <dbReference type="Proteomes" id="UP000494245"/>
    </source>
</evidence>
<dbReference type="CDD" id="cd01029">
    <property type="entry name" value="TOPRIM_primases"/>
    <property type="match status" value="1"/>
</dbReference>
<keyword evidence="5" id="KW-0808">Transferase</keyword>
<dbReference type="Pfam" id="PF01807">
    <property type="entry name" value="Zn_ribbon_DnaG"/>
    <property type="match status" value="1"/>
</dbReference>
<dbReference type="GO" id="GO:0003677">
    <property type="term" value="F:DNA binding"/>
    <property type="evidence" value="ECO:0007669"/>
    <property type="project" value="InterPro"/>
</dbReference>
<sequence>MSADLLGLFEAHGLKPKKKTAKEWGAACPACGGTDRCMVRPEDHDGRGGYHCRQCQTYGDAIQFLRDFEGLSFKDACERVGIQASRATASLPKAPRKAPGREPFEAAESIPPAERWTRKATGFAAWAHEHLLNTPEQLSWLAARGLPLEAVKRYRLGWNPGERGKSCLIRPRSVWGLPLPEARLDADGNPQRPKTTFWIPRGLVIPMLGPDGSVLRLRIRRPEADRASFKEETKYYVIPGGCMDAMVLGADSRAFVVVESELDALMLHHQAGDLAGAVSVMTSTVKKIEASALEALSRALCVLVALDCDTAGAKGWERWSVSLPRAKRWPCPVGKDPGEAFAAGANLRAWILAGLPPVLQPGLLPAGRPDLGGAGERAQGAASVLEVPQSAPAAAPSTVQAASSPLPAWLHQLSEPDLEMFGEARAPLLELAAFLRGRRVGPVLLPGRNGDRALVLWAADGLRNADPAAFDRARDLFFGDCLEAVLYLIDAERLKSVTRLKGCHGHRDHDGEWAMLVRIDGGLSCAGWRRLDHWFV</sequence>
<dbReference type="Gene3D" id="3.90.580.10">
    <property type="entry name" value="Zinc finger, CHC2-type domain"/>
    <property type="match status" value="1"/>
</dbReference>
<dbReference type="AlphaFoldDB" id="A0A6V8LZ05"/>
<evidence type="ECO:0000256" key="2">
    <source>
        <dbReference type="ARBA" id="ARBA00022771"/>
    </source>
</evidence>
<dbReference type="SUPFAM" id="SSF56731">
    <property type="entry name" value="DNA primase core"/>
    <property type="match status" value="1"/>
</dbReference>
<evidence type="ECO:0000256" key="3">
    <source>
        <dbReference type="ARBA" id="ARBA00022833"/>
    </source>
</evidence>
<gene>
    <name evidence="5" type="primary">dnaG_2</name>
    <name evidence="5" type="ORF">NNJEOMEG_03331</name>
</gene>
<dbReference type="InterPro" id="IPR050219">
    <property type="entry name" value="DnaG_primase"/>
</dbReference>
<proteinExistence type="predicted"/>
<comment type="caution">
    <text evidence="5">The sequence shown here is derived from an EMBL/GenBank/DDBJ whole genome shotgun (WGS) entry which is preliminary data.</text>
</comment>
<keyword evidence="3" id="KW-0862">Zinc</keyword>
<dbReference type="EC" id="2.7.7.-" evidence="5"/>
<keyword evidence="6" id="KW-1185">Reference proteome</keyword>
<name>A0A6V8LZ05_9BACT</name>
<keyword evidence="2" id="KW-0863">Zinc-finger</keyword>
<dbReference type="Proteomes" id="UP000494245">
    <property type="component" value="Unassembled WGS sequence"/>
</dbReference>
<dbReference type="PANTHER" id="PTHR30313:SF2">
    <property type="entry name" value="DNA PRIMASE"/>
    <property type="match status" value="1"/>
</dbReference>
<dbReference type="GO" id="GO:0006269">
    <property type="term" value="P:DNA replication, synthesis of primer"/>
    <property type="evidence" value="ECO:0007669"/>
    <property type="project" value="TreeGrafter"/>
</dbReference>
<protein>
    <submittedName>
        <fullName evidence="5">DNA primase</fullName>
        <ecNumber evidence="5">2.7.7.-</ecNumber>
    </submittedName>
</protein>
<dbReference type="Gene3D" id="3.40.1360.10">
    <property type="match status" value="1"/>
</dbReference>
<dbReference type="InterPro" id="IPR036977">
    <property type="entry name" value="DNA_primase_Znf_CHC2"/>
</dbReference>
<evidence type="ECO:0000259" key="4">
    <source>
        <dbReference type="Pfam" id="PF01807"/>
    </source>
</evidence>
<dbReference type="EMBL" id="BLTE01000017">
    <property type="protein sequence ID" value="GFK95468.1"/>
    <property type="molecule type" value="Genomic_DNA"/>
</dbReference>
<dbReference type="InterPro" id="IPR002694">
    <property type="entry name" value="Znf_CHC2"/>
</dbReference>
<accession>A0A6V8LZ05</accession>
<evidence type="ECO:0000313" key="5">
    <source>
        <dbReference type="EMBL" id="GFK95468.1"/>
    </source>
</evidence>
<dbReference type="PANTHER" id="PTHR30313">
    <property type="entry name" value="DNA PRIMASE"/>
    <property type="match status" value="1"/>
</dbReference>
<dbReference type="GO" id="GO:0003899">
    <property type="term" value="F:DNA-directed RNA polymerase activity"/>
    <property type="evidence" value="ECO:0007669"/>
    <property type="project" value="InterPro"/>
</dbReference>
<evidence type="ECO:0000256" key="1">
    <source>
        <dbReference type="ARBA" id="ARBA00022723"/>
    </source>
</evidence>
<organism evidence="5 6">
    <name type="scientific">Fundidesulfovibrio magnetotacticus</name>
    <dbReference type="NCBI Taxonomy" id="2730080"/>
    <lineage>
        <taxon>Bacteria</taxon>
        <taxon>Pseudomonadati</taxon>
        <taxon>Thermodesulfobacteriota</taxon>
        <taxon>Desulfovibrionia</taxon>
        <taxon>Desulfovibrionales</taxon>
        <taxon>Desulfovibrionaceae</taxon>
        <taxon>Fundidesulfovibrio</taxon>
    </lineage>
</organism>
<dbReference type="SUPFAM" id="SSF57783">
    <property type="entry name" value="Zinc beta-ribbon"/>
    <property type="match status" value="1"/>
</dbReference>
<dbReference type="GO" id="GO:0005737">
    <property type="term" value="C:cytoplasm"/>
    <property type="evidence" value="ECO:0007669"/>
    <property type="project" value="TreeGrafter"/>
</dbReference>
<keyword evidence="5" id="KW-0548">Nucleotidyltransferase</keyword>
<reference evidence="5 6" key="2">
    <citation type="submission" date="2020-05" db="EMBL/GenBank/DDBJ databases">
        <title>Draft genome sequence of Desulfovibrio sp. strainFSS-1.</title>
        <authorList>
            <person name="Shimoshige H."/>
            <person name="Kobayashi H."/>
            <person name="Maekawa T."/>
        </authorList>
    </citation>
    <scope>NUCLEOTIDE SEQUENCE [LARGE SCALE GENOMIC DNA]</scope>
    <source>
        <strain evidence="5 6">SIID29052-01</strain>
    </source>
</reference>
<dbReference type="InterPro" id="IPR034154">
    <property type="entry name" value="TOPRIM_DnaG/twinkle"/>
</dbReference>
<keyword evidence="1" id="KW-0479">Metal-binding</keyword>